<keyword evidence="3" id="KW-0472">Membrane</keyword>
<feature type="transmembrane region" description="Helical" evidence="3">
    <location>
        <begin position="122"/>
        <end position="144"/>
    </location>
</feature>
<evidence type="ECO:0000313" key="4">
    <source>
        <dbReference type="EMBL" id="GLK65307.1"/>
    </source>
</evidence>
<dbReference type="AlphaFoldDB" id="A0AAD3P0H8"/>
<feature type="coiled-coil region" evidence="1">
    <location>
        <begin position="217"/>
        <end position="339"/>
    </location>
</feature>
<evidence type="ECO:0000313" key="5">
    <source>
        <dbReference type="Proteomes" id="UP001143349"/>
    </source>
</evidence>
<proteinExistence type="predicted"/>
<keyword evidence="5" id="KW-1185">Reference proteome</keyword>
<organism evidence="4 5">
    <name type="scientific">Paracoccus kondratievae</name>
    <dbReference type="NCBI Taxonomy" id="135740"/>
    <lineage>
        <taxon>Bacteria</taxon>
        <taxon>Pseudomonadati</taxon>
        <taxon>Pseudomonadota</taxon>
        <taxon>Alphaproteobacteria</taxon>
        <taxon>Rhodobacterales</taxon>
        <taxon>Paracoccaceae</taxon>
        <taxon>Paracoccus</taxon>
    </lineage>
</organism>
<comment type="caution">
    <text evidence="4">The sequence shown here is derived from an EMBL/GenBank/DDBJ whole genome shotgun (WGS) entry which is preliminary data.</text>
</comment>
<accession>A0AAD3P0H8</accession>
<name>A0AAD3P0H8_9RHOB</name>
<reference evidence="4" key="1">
    <citation type="journal article" date="2014" name="Int. J. Syst. Evol. Microbiol.">
        <title>Complete genome sequence of Corynebacterium casei LMG S-19264T (=DSM 44701T), isolated from a smear-ripened cheese.</title>
        <authorList>
            <consortium name="US DOE Joint Genome Institute (JGI-PGF)"/>
            <person name="Walter F."/>
            <person name="Albersmeier A."/>
            <person name="Kalinowski J."/>
            <person name="Ruckert C."/>
        </authorList>
    </citation>
    <scope>NUCLEOTIDE SEQUENCE</scope>
    <source>
        <strain evidence="4">VKM B-2222</strain>
    </source>
</reference>
<feature type="compositionally biased region" description="Polar residues" evidence="2">
    <location>
        <begin position="1"/>
        <end position="12"/>
    </location>
</feature>
<keyword evidence="3" id="KW-0812">Transmembrane</keyword>
<dbReference type="Proteomes" id="UP001143349">
    <property type="component" value="Unassembled WGS sequence"/>
</dbReference>
<dbReference type="EMBL" id="BSFH01000082">
    <property type="protein sequence ID" value="GLK65307.1"/>
    <property type="molecule type" value="Genomic_DNA"/>
</dbReference>
<evidence type="ECO:0000256" key="2">
    <source>
        <dbReference type="SAM" id="MobiDB-lite"/>
    </source>
</evidence>
<protein>
    <submittedName>
        <fullName evidence="4">Uncharacterized protein</fullName>
    </submittedName>
</protein>
<keyword evidence="1" id="KW-0175">Coiled coil</keyword>
<dbReference type="RefSeq" id="WP_271180053.1">
    <property type="nucleotide sequence ID" value="NZ_BSFH01000082.1"/>
</dbReference>
<evidence type="ECO:0000256" key="3">
    <source>
        <dbReference type="SAM" id="Phobius"/>
    </source>
</evidence>
<feature type="region of interest" description="Disordered" evidence="2">
    <location>
        <begin position="1"/>
        <end position="110"/>
    </location>
</feature>
<reference evidence="4" key="2">
    <citation type="submission" date="2023-01" db="EMBL/GenBank/DDBJ databases">
        <authorList>
            <person name="Sun Q."/>
            <person name="Evtushenko L."/>
        </authorList>
    </citation>
    <scope>NUCLEOTIDE SEQUENCE</scope>
    <source>
        <strain evidence="4">VKM B-2222</strain>
    </source>
</reference>
<sequence length="489" mass="49036">MKKPEINSSENKASPGKDGKKKAVSGAAIDSRPVSSGEGASAAAVESKPPVESVLVGKGGSLAAAAPKPDAGKTAAESKPAAPKPAEAPSPTTFEPVPAKSTAPSGPAKVETRVVEVRKGGFVPTFVGGVVAAGLGAAAAWWAIPHLPPAWQPGASESAPTEAQIAAAREAGIEAARAEIQTQAEAFATRAADAGADAARQALADAPQQQGGDAEALSALEQKLAVLEKSLADLNARPVVAPVVSGENSDELQQLLNELTAKLTAQQQRIDELASRGAGGGATAEQMQSFAAQAEALRNQIAATAEEAERRIAAAEAQAADLQSNAEAANRRAQAATAAAALRAAIETGGQRDQALADLRAAGVEPPAVLTGDVPTLEQLRANFPAAAREGLAAALQEVQGSNGALGMIGDFLRVQTGARSVEPREGNDPDAILSRADAAVKAGDIKGALEEIASLPQSGQQAMAGWTASAGLWIEANAALAALAAGSM</sequence>
<keyword evidence="3" id="KW-1133">Transmembrane helix</keyword>
<feature type="compositionally biased region" description="Low complexity" evidence="2">
    <location>
        <begin position="34"/>
        <end position="47"/>
    </location>
</feature>
<evidence type="ECO:0000256" key="1">
    <source>
        <dbReference type="SAM" id="Coils"/>
    </source>
</evidence>
<gene>
    <name evidence="4" type="ORF">GCM10017635_27810</name>
</gene>